<sequence>MKMENASNYIYDEDDGSSSTGGSGQETPLQEYFEEFQDDGIAAIEEMKLKKKKALLEFRCMVQDAILGNYILGKPTKNLSPKHAAKCRQQLKEISLWGVPLLPTKCHKGTDIVLLKFLKAKDFKVHEAFKMLRKTLIWRRDFMANVDQQGEILDPDFDKIAHLNCTDKQGQPLCYNIYGPLKDRELYKKFFGTKNDCDKFLRLKVQLLEKGIKELSFKPGGPNSIVQITDLKNSPGPGHKELSLVCKKSLILTQNHYPDLIHRNIIINVPFWFYVCHVMSSQFISRSNKRKFVFARPSKVTKTLLKFISPENLPVEYGGLYRENDEFFPEDRVSELVIGKSTAGCIQIPVPEAGVTMIWDLTVVEWDVLYKEEFIPDDEGSYRVLLREERERERKGGERIRNSFYINEPGKIVITIHNSSFNRKKVFYRFKTKPTVPMYVFYKK</sequence>
<accession>A0AAD9U6W9</accession>
<dbReference type="GO" id="GO:0016020">
    <property type="term" value="C:membrane"/>
    <property type="evidence" value="ECO:0007669"/>
    <property type="project" value="UniProtKB-SubCell"/>
</dbReference>
<dbReference type="InterPro" id="IPR011074">
    <property type="entry name" value="CRAL/TRIO_N_dom"/>
</dbReference>
<dbReference type="InterPro" id="IPR001251">
    <property type="entry name" value="CRAL-TRIO_dom"/>
</dbReference>
<dbReference type="InterPro" id="IPR036865">
    <property type="entry name" value="CRAL-TRIO_dom_sf"/>
</dbReference>
<dbReference type="Pfam" id="PF03765">
    <property type="entry name" value="CRAL_TRIO_N"/>
    <property type="match status" value="1"/>
</dbReference>
<gene>
    <name evidence="6" type="ORF">Ddye_016233</name>
</gene>
<dbReference type="InterPro" id="IPR056794">
    <property type="entry name" value="PATL1-6_C_GOLD"/>
</dbReference>
<feature type="region of interest" description="Disordered" evidence="4">
    <location>
        <begin position="1"/>
        <end position="26"/>
    </location>
</feature>
<keyword evidence="7" id="KW-1185">Reference proteome</keyword>
<dbReference type="CDD" id="cd00170">
    <property type="entry name" value="SEC14"/>
    <property type="match status" value="1"/>
</dbReference>
<dbReference type="SMART" id="SM01100">
    <property type="entry name" value="CRAL_TRIO_N"/>
    <property type="match status" value="1"/>
</dbReference>
<dbReference type="InterPro" id="IPR044834">
    <property type="entry name" value="PATL"/>
</dbReference>
<evidence type="ECO:0000256" key="4">
    <source>
        <dbReference type="SAM" id="MobiDB-lite"/>
    </source>
</evidence>
<protein>
    <recommendedName>
        <fullName evidence="5">CRAL-TRIO domain-containing protein</fullName>
    </recommendedName>
</protein>
<proteinExistence type="predicted"/>
<dbReference type="SUPFAM" id="SSF52087">
    <property type="entry name" value="CRAL/TRIO domain"/>
    <property type="match status" value="1"/>
</dbReference>
<dbReference type="Proteomes" id="UP001280121">
    <property type="component" value="Unassembled WGS sequence"/>
</dbReference>
<reference evidence="6" key="1">
    <citation type="journal article" date="2023" name="Plant J.">
        <title>Genome sequences and population genomics provide insights into the demographic history, inbreeding, and mutation load of two 'living fossil' tree species of Dipteronia.</title>
        <authorList>
            <person name="Feng Y."/>
            <person name="Comes H.P."/>
            <person name="Chen J."/>
            <person name="Zhu S."/>
            <person name="Lu R."/>
            <person name="Zhang X."/>
            <person name="Li P."/>
            <person name="Qiu J."/>
            <person name="Olsen K.M."/>
            <person name="Qiu Y."/>
        </authorList>
    </citation>
    <scope>NUCLEOTIDE SEQUENCE</scope>
    <source>
        <strain evidence="6">KIB01</strain>
    </source>
</reference>
<comment type="subcellular location">
    <subcellularLocation>
        <location evidence="1">Membrane</location>
    </subcellularLocation>
</comment>
<keyword evidence="2" id="KW-0813">Transport</keyword>
<feature type="domain" description="CRAL-TRIO" evidence="5">
    <location>
        <begin position="167"/>
        <end position="325"/>
    </location>
</feature>
<dbReference type="GO" id="GO:0008289">
    <property type="term" value="F:lipid binding"/>
    <property type="evidence" value="ECO:0007669"/>
    <property type="project" value="InterPro"/>
</dbReference>
<dbReference type="AlphaFoldDB" id="A0AAD9U6W9"/>
<dbReference type="PROSITE" id="PS50191">
    <property type="entry name" value="CRAL_TRIO"/>
    <property type="match status" value="1"/>
</dbReference>
<evidence type="ECO:0000256" key="1">
    <source>
        <dbReference type="ARBA" id="ARBA00004370"/>
    </source>
</evidence>
<dbReference type="Pfam" id="PF00650">
    <property type="entry name" value="CRAL_TRIO"/>
    <property type="match status" value="1"/>
</dbReference>
<dbReference type="PANTHER" id="PTHR45932:SF3">
    <property type="entry name" value="PATELLIN-4-LIKE"/>
    <property type="match status" value="1"/>
</dbReference>
<keyword evidence="3" id="KW-0472">Membrane</keyword>
<organism evidence="6 7">
    <name type="scientific">Dipteronia dyeriana</name>
    <dbReference type="NCBI Taxonomy" id="168575"/>
    <lineage>
        <taxon>Eukaryota</taxon>
        <taxon>Viridiplantae</taxon>
        <taxon>Streptophyta</taxon>
        <taxon>Embryophyta</taxon>
        <taxon>Tracheophyta</taxon>
        <taxon>Spermatophyta</taxon>
        <taxon>Magnoliopsida</taxon>
        <taxon>eudicotyledons</taxon>
        <taxon>Gunneridae</taxon>
        <taxon>Pentapetalae</taxon>
        <taxon>rosids</taxon>
        <taxon>malvids</taxon>
        <taxon>Sapindales</taxon>
        <taxon>Sapindaceae</taxon>
        <taxon>Hippocastanoideae</taxon>
        <taxon>Acereae</taxon>
        <taxon>Dipteronia</taxon>
    </lineage>
</organism>
<dbReference type="InterPro" id="IPR036273">
    <property type="entry name" value="CRAL/TRIO_N_dom_sf"/>
</dbReference>
<evidence type="ECO:0000256" key="2">
    <source>
        <dbReference type="ARBA" id="ARBA00022448"/>
    </source>
</evidence>
<evidence type="ECO:0000256" key="3">
    <source>
        <dbReference type="ARBA" id="ARBA00023136"/>
    </source>
</evidence>
<dbReference type="PANTHER" id="PTHR45932">
    <property type="entry name" value="PATELLIN-1"/>
    <property type="match status" value="1"/>
</dbReference>
<dbReference type="Pfam" id="PF25099">
    <property type="entry name" value="GOLD_PATL1_C"/>
    <property type="match status" value="1"/>
</dbReference>
<dbReference type="SUPFAM" id="SSF46938">
    <property type="entry name" value="CRAL/TRIO N-terminal domain"/>
    <property type="match status" value="1"/>
</dbReference>
<dbReference type="SMART" id="SM00516">
    <property type="entry name" value="SEC14"/>
    <property type="match status" value="1"/>
</dbReference>
<comment type="caution">
    <text evidence="6">The sequence shown here is derived from an EMBL/GenBank/DDBJ whole genome shotgun (WGS) entry which is preliminary data.</text>
</comment>
<evidence type="ECO:0000313" key="7">
    <source>
        <dbReference type="Proteomes" id="UP001280121"/>
    </source>
</evidence>
<dbReference type="EMBL" id="JANJYI010000005">
    <property type="protein sequence ID" value="KAK2648744.1"/>
    <property type="molecule type" value="Genomic_DNA"/>
</dbReference>
<dbReference type="Gene3D" id="3.40.525.10">
    <property type="entry name" value="CRAL-TRIO lipid binding domain"/>
    <property type="match status" value="1"/>
</dbReference>
<name>A0AAD9U6W9_9ROSI</name>
<evidence type="ECO:0000313" key="6">
    <source>
        <dbReference type="EMBL" id="KAK2648744.1"/>
    </source>
</evidence>
<evidence type="ECO:0000259" key="5">
    <source>
        <dbReference type="PROSITE" id="PS50191"/>
    </source>
</evidence>